<protein>
    <recommendedName>
        <fullName evidence="4">coproporphyrinogen oxidase</fullName>
        <ecNumber evidence="4">1.3.3.3</ecNumber>
    </recommendedName>
</protein>
<dbReference type="PROSITE" id="PS01021">
    <property type="entry name" value="COPROGEN_OXIDASE"/>
    <property type="match status" value="1"/>
</dbReference>
<evidence type="ECO:0000256" key="6">
    <source>
        <dbReference type="ARBA" id="ARBA00023244"/>
    </source>
</evidence>
<evidence type="ECO:0000256" key="4">
    <source>
        <dbReference type="ARBA" id="ARBA00012869"/>
    </source>
</evidence>
<keyword evidence="6" id="KW-0627">Porphyrin biosynthesis</keyword>
<reference evidence="7 8" key="1">
    <citation type="submission" date="2023-03" db="EMBL/GenBank/DDBJ databases">
        <title>Mating type loci evolution in Malassezia.</title>
        <authorList>
            <person name="Coelho M.A."/>
        </authorList>
    </citation>
    <scope>NUCLEOTIDE SEQUENCE [LARGE SCALE GENOMIC DNA]</scope>
    <source>
        <strain evidence="7 8">CBS 13387</strain>
    </source>
</reference>
<keyword evidence="8" id="KW-1185">Reference proteome</keyword>
<dbReference type="GO" id="GO:0006782">
    <property type="term" value="P:protoporphyrinogen IX biosynthetic process"/>
    <property type="evidence" value="ECO:0007669"/>
    <property type="project" value="TreeGrafter"/>
</dbReference>
<dbReference type="Proteomes" id="UP001217582">
    <property type="component" value="Chromosome 5"/>
</dbReference>
<dbReference type="Pfam" id="PF01218">
    <property type="entry name" value="Coprogen_oxidas"/>
    <property type="match status" value="1"/>
</dbReference>
<accession>A0AAJ5Z209</accession>
<evidence type="ECO:0000313" key="7">
    <source>
        <dbReference type="EMBL" id="WFD16499.1"/>
    </source>
</evidence>
<dbReference type="Gene3D" id="3.40.1500.10">
    <property type="entry name" value="Coproporphyrinogen III oxidase, aerobic"/>
    <property type="match status" value="1"/>
</dbReference>
<comment type="subunit">
    <text evidence="3">Homodimer.</text>
</comment>
<evidence type="ECO:0000256" key="3">
    <source>
        <dbReference type="ARBA" id="ARBA00011738"/>
    </source>
</evidence>
<comment type="similarity">
    <text evidence="2">Belongs to the aerobic coproporphyrinogen-III oxidase family.</text>
</comment>
<dbReference type="AlphaFoldDB" id="A0AAJ5Z209"/>
<dbReference type="NCBIfam" id="NF003727">
    <property type="entry name" value="PRK05330.1"/>
    <property type="match status" value="1"/>
</dbReference>
<dbReference type="GO" id="GO:0005737">
    <property type="term" value="C:cytoplasm"/>
    <property type="evidence" value="ECO:0007669"/>
    <property type="project" value="TreeGrafter"/>
</dbReference>
<sequence>MLPPLVLRSARAQLRACSPTFQSQTRLWSQIASRRSIAARQPFIGKAVAVASLGAAAAVTFSMMSNQGSSLTECEDVSQVNQMTKVSSKPDVSMLDPNILDDERKPMRKRMETYVKLLQRRLVDMIEAEENAGRDSHEPKHFTVETWTRKQGGEGTSCVIQDGEVIEKGGINVSVVYGNLPPSAIRQMSADHDGLIERIGYKVEGPDAQVDGLPFFATGISVVIHPKNPMSPTSHFNYRYFELMHPEKLKDGSPNPNYHEEPVAWWFGGGADLTPMYLFPDDAKHFHRVLKDAADSQDPAFYVAWKKWCDKYFWLTHRGESRGIGGVFFDDLTLPMWNQRRTTFIPLMDGTNQANQVLVSSKQHNKESLFRAVRAMGDAFIPAYLPLVHKHKNDPFNADNLEWQRLRRGRYVEFNLVYDRGTKFGLMTPGARIESILMSLPLVARWEYMEGTTGTARESSTAAHINDEENRKKYSEDEIKAREAIQDVLEHPRAWI</sequence>
<dbReference type="SUPFAM" id="SSF102886">
    <property type="entry name" value="Coproporphyrinogen III oxidase"/>
    <property type="match status" value="1"/>
</dbReference>
<dbReference type="PANTHER" id="PTHR10755:SF0">
    <property type="entry name" value="OXYGEN-DEPENDENT COPROPORPHYRINOGEN-III OXIDASE, MITOCHONDRIAL"/>
    <property type="match status" value="1"/>
</dbReference>
<dbReference type="GO" id="GO:0004109">
    <property type="term" value="F:coproporphyrinogen oxidase activity"/>
    <property type="evidence" value="ECO:0007669"/>
    <property type="project" value="UniProtKB-EC"/>
</dbReference>
<comment type="pathway">
    <text evidence="1">Porphyrin-containing compound metabolism; protoporphyrin-IX biosynthesis; protoporphyrinogen-IX from coproporphyrinogen-III (O2 route): step 1/1.</text>
</comment>
<gene>
    <name evidence="7" type="primary">HEM13</name>
    <name evidence="7" type="ORF">MARU1_002537</name>
</gene>
<dbReference type="EC" id="1.3.3.3" evidence="4"/>
<dbReference type="InterPro" id="IPR018375">
    <property type="entry name" value="Coprogen_oxidase_CS"/>
</dbReference>
<proteinExistence type="inferred from homology"/>
<evidence type="ECO:0000256" key="1">
    <source>
        <dbReference type="ARBA" id="ARBA00005168"/>
    </source>
</evidence>
<dbReference type="InterPro" id="IPR001260">
    <property type="entry name" value="Coprogen_oxidase_aer"/>
</dbReference>
<name>A0AAJ5Z209_9BASI</name>
<evidence type="ECO:0000256" key="5">
    <source>
        <dbReference type="ARBA" id="ARBA00023002"/>
    </source>
</evidence>
<evidence type="ECO:0000256" key="2">
    <source>
        <dbReference type="ARBA" id="ARBA00010644"/>
    </source>
</evidence>
<evidence type="ECO:0000313" key="8">
    <source>
        <dbReference type="Proteomes" id="UP001217582"/>
    </source>
</evidence>
<dbReference type="EMBL" id="CP119920">
    <property type="protein sequence ID" value="WFD16499.1"/>
    <property type="molecule type" value="Genomic_DNA"/>
</dbReference>
<dbReference type="PANTHER" id="PTHR10755">
    <property type="entry name" value="COPROPORPHYRINOGEN III OXIDASE, MITOCHONDRIAL"/>
    <property type="match status" value="1"/>
</dbReference>
<keyword evidence="5 7" id="KW-0560">Oxidoreductase</keyword>
<organism evidence="7 8">
    <name type="scientific">Malassezia arunalokei</name>
    <dbReference type="NCBI Taxonomy" id="1514897"/>
    <lineage>
        <taxon>Eukaryota</taxon>
        <taxon>Fungi</taxon>
        <taxon>Dikarya</taxon>
        <taxon>Basidiomycota</taxon>
        <taxon>Ustilaginomycotina</taxon>
        <taxon>Malasseziomycetes</taxon>
        <taxon>Malasseziales</taxon>
        <taxon>Malasseziaceae</taxon>
        <taxon>Malassezia</taxon>
    </lineage>
</organism>
<dbReference type="InterPro" id="IPR036406">
    <property type="entry name" value="Coprogen_oxidase_aer_sf"/>
</dbReference>
<dbReference type="PRINTS" id="PR00073">
    <property type="entry name" value="COPRGNOXDASE"/>
</dbReference>